<dbReference type="InterPro" id="IPR018944">
    <property type="entry name" value="DNA_pol_lambd_fingers_domain"/>
</dbReference>
<dbReference type="InterPro" id="IPR028207">
    <property type="entry name" value="DNA_pol_B_palm_palm"/>
</dbReference>
<dbReference type="Pfam" id="PF14716">
    <property type="entry name" value="HHH_8"/>
    <property type="match status" value="1"/>
</dbReference>
<dbReference type="InterPro" id="IPR001357">
    <property type="entry name" value="BRCT_dom"/>
</dbReference>
<dbReference type="GeneID" id="37195823"/>
<comment type="subcellular location">
    <subcellularLocation>
        <location evidence="1">Nucleus</location>
    </subcellularLocation>
</comment>
<dbReference type="SUPFAM" id="SSF81301">
    <property type="entry name" value="Nucleotidyltransferase"/>
    <property type="match status" value="1"/>
</dbReference>
<dbReference type="FunFam" id="1.10.150.110:FF:000005">
    <property type="entry name" value="DNA polymerase POL4"/>
    <property type="match status" value="1"/>
</dbReference>
<dbReference type="InterPro" id="IPR029398">
    <property type="entry name" value="PolB_thumb"/>
</dbReference>
<sequence length="657" mass="73413">MAKSDTASTTTEPDSRDAPGPDFSSYPPIYVFQTHLSIESLHAIEEELTNHNARLTYDIDEARLMLGKISQAKRAALELRALGLWTEAITGGSSPPAKRRRIEPAAIASPESRELIDLNTETEDENEVEGQHGSSRHLVPRDPTAAEQGIITVLNLTWLEQSIQRGTLLPEAEYTVYHARRIERPAPPQIPQDPPSTQKGKSTLLQRAKADTATTTTASPTHTKPPETQPQHHPRTKPTHPPPKLYRTTTSEADDLATLPEPPDWVKTQSTYSCTRSTPLHPPPPNADFISELADIRLIRELTLDDIGVRAYSTAIAAIAAYPYPLRRPAEVLRLPGCDAKIAGLFFEFQERVKGKLSEARPLSEDPTLSTLHTFYNIWGVGAKTAREFYFQRGWRDLDDVVEHGWGALTRVQQIGVKYYDEFLAGIPREEVEGIAAVVKRHAALVDEDDEGEGQGVECIITGSHRRGKPVSGDVDLILSHRDDSMTKNLVVDVLRSLEAEGWITHTLVLHQGSSAREQQTAPYRGDSAGSDSLRRKMFDSLDKGLVVWQCPYYPSRGEGERNPNPHRRVDIIISPWRTVGCAVLGWSGDKTFERDLRRIVKKERGWKFDSSGVRERTSGGRVIDLESAGETWEERERLVMEGLGIGWRPPEERCTR</sequence>
<feature type="domain" description="BRCT" evidence="8">
    <location>
        <begin position="151"/>
        <end position="176"/>
    </location>
</feature>
<dbReference type="PRINTS" id="PR00869">
    <property type="entry name" value="DNAPOLX"/>
</dbReference>
<dbReference type="SMART" id="SM00483">
    <property type="entry name" value="POLXc"/>
    <property type="match status" value="1"/>
</dbReference>
<keyword evidence="10" id="KW-1185">Reference proteome</keyword>
<dbReference type="GO" id="GO:0003677">
    <property type="term" value="F:DNA binding"/>
    <property type="evidence" value="ECO:0007669"/>
    <property type="project" value="InterPro"/>
</dbReference>
<dbReference type="EMBL" id="KZ824272">
    <property type="protein sequence ID" value="RAL15227.1"/>
    <property type="molecule type" value="Genomic_DNA"/>
</dbReference>
<evidence type="ECO:0000256" key="3">
    <source>
        <dbReference type="ARBA" id="ARBA00022679"/>
    </source>
</evidence>
<dbReference type="VEuPathDB" id="FungiDB:BO97DRAFT_338874"/>
<dbReference type="Pfam" id="PF14791">
    <property type="entry name" value="DNA_pol_B_thumb"/>
    <property type="match status" value="1"/>
</dbReference>
<evidence type="ECO:0000256" key="1">
    <source>
        <dbReference type="ARBA" id="ARBA00004123"/>
    </source>
</evidence>
<dbReference type="InterPro" id="IPR022312">
    <property type="entry name" value="DNA_pol_X"/>
</dbReference>
<evidence type="ECO:0000256" key="7">
    <source>
        <dbReference type="SAM" id="MobiDB-lite"/>
    </source>
</evidence>
<evidence type="ECO:0000256" key="6">
    <source>
        <dbReference type="ARBA" id="ARBA00023242"/>
    </source>
</evidence>
<dbReference type="Gene3D" id="1.10.150.20">
    <property type="entry name" value="5' to 3' exonuclease, C-terminal subdomain"/>
    <property type="match status" value="1"/>
</dbReference>
<feature type="region of interest" description="Disordered" evidence="7">
    <location>
        <begin position="1"/>
        <end position="24"/>
    </location>
</feature>
<dbReference type="Pfam" id="PF10391">
    <property type="entry name" value="DNA_pol_lambd_f"/>
    <property type="match status" value="1"/>
</dbReference>
<feature type="compositionally biased region" description="Low complexity" evidence="7">
    <location>
        <begin position="211"/>
        <end position="222"/>
    </location>
</feature>
<dbReference type="GO" id="GO:0005634">
    <property type="term" value="C:nucleus"/>
    <property type="evidence" value="ECO:0007669"/>
    <property type="project" value="UniProtKB-SubCell"/>
</dbReference>
<dbReference type="InterPro" id="IPR037160">
    <property type="entry name" value="DNA_Pol_thumb_sf"/>
</dbReference>
<protein>
    <submittedName>
        <fullName evidence="9">Terminal deoxynucleotidyl transferase</fullName>
    </submittedName>
</protein>
<feature type="compositionally biased region" description="Pro residues" evidence="7">
    <location>
        <begin position="185"/>
        <end position="194"/>
    </location>
</feature>
<dbReference type="Proteomes" id="UP000248961">
    <property type="component" value="Unassembled WGS sequence"/>
</dbReference>
<evidence type="ECO:0000259" key="8">
    <source>
        <dbReference type="PROSITE" id="PS50172"/>
    </source>
</evidence>
<dbReference type="CDD" id="cd00141">
    <property type="entry name" value="NT_POLXc"/>
    <property type="match status" value="1"/>
</dbReference>
<proteinExistence type="inferred from homology"/>
<comment type="similarity">
    <text evidence="2">Belongs to the DNA polymerase type-X family.</text>
</comment>
<feature type="region of interest" description="Disordered" evidence="7">
    <location>
        <begin position="121"/>
        <end position="143"/>
    </location>
</feature>
<reference evidence="9 10" key="1">
    <citation type="submission" date="2018-02" db="EMBL/GenBank/DDBJ databases">
        <title>The genomes of Aspergillus section Nigri reveals drivers in fungal speciation.</title>
        <authorList>
            <consortium name="DOE Joint Genome Institute"/>
            <person name="Vesth T.C."/>
            <person name="Nybo J."/>
            <person name="Theobald S."/>
            <person name="Brandl J."/>
            <person name="Frisvad J.C."/>
            <person name="Nielsen K.F."/>
            <person name="Lyhne E.K."/>
            <person name="Kogle M.E."/>
            <person name="Kuo A."/>
            <person name="Riley R."/>
            <person name="Clum A."/>
            <person name="Nolan M."/>
            <person name="Lipzen A."/>
            <person name="Salamov A."/>
            <person name="Henrissat B."/>
            <person name="Wiebenga A."/>
            <person name="De vries R.P."/>
            <person name="Grigoriev I.V."/>
            <person name="Mortensen U.H."/>
            <person name="Andersen M.R."/>
            <person name="Baker S.E."/>
        </authorList>
    </citation>
    <scope>NUCLEOTIDE SEQUENCE [LARGE SCALE GENOMIC DNA]</scope>
    <source>
        <strain evidence="9 10">CBS 101889</strain>
    </source>
</reference>
<dbReference type="SUPFAM" id="SSF81585">
    <property type="entry name" value="PsbU/PolX domain-like"/>
    <property type="match status" value="1"/>
</dbReference>
<keyword evidence="3 9" id="KW-0808">Transferase</keyword>
<dbReference type="AlphaFoldDB" id="A0A395I5F6"/>
<dbReference type="Pfam" id="PF14792">
    <property type="entry name" value="DNA_pol_B_palm"/>
    <property type="match status" value="1"/>
</dbReference>
<evidence type="ECO:0000313" key="9">
    <source>
        <dbReference type="EMBL" id="RAL15227.1"/>
    </source>
</evidence>
<dbReference type="Gene3D" id="3.30.210.10">
    <property type="entry name" value="DNA polymerase, thumb domain"/>
    <property type="match status" value="1"/>
</dbReference>
<dbReference type="Gene3D" id="3.30.460.10">
    <property type="entry name" value="Beta Polymerase, domain 2"/>
    <property type="match status" value="1"/>
</dbReference>
<dbReference type="RefSeq" id="XP_025554381.1">
    <property type="nucleotide sequence ID" value="XM_025691534.1"/>
</dbReference>
<dbReference type="SUPFAM" id="SSF47802">
    <property type="entry name" value="DNA polymerase beta, N-terminal domain-like"/>
    <property type="match status" value="1"/>
</dbReference>
<dbReference type="InterPro" id="IPR043519">
    <property type="entry name" value="NT_sf"/>
</dbReference>
<organism evidence="9 10">
    <name type="scientific">Aspergillus homomorphus (strain CBS 101889)</name>
    <dbReference type="NCBI Taxonomy" id="1450537"/>
    <lineage>
        <taxon>Eukaryota</taxon>
        <taxon>Fungi</taxon>
        <taxon>Dikarya</taxon>
        <taxon>Ascomycota</taxon>
        <taxon>Pezizomycotina</taxon>
        <taxon>Eurotiomycetes</taxon>
        <taxon>Eurotiomycetidae</taxon>
        <taxon>Eurotiales</taxon>
        <taxon>Aspergillaceae</taxon>
        <taxon>Aspergillus</taxon>
        <taxon>Aspergillus subgen. Circumdati</taxon>
    </lineage>
</organism>
<evidence type="ECO:0000256" key="4">
    <source>
        <dbReference type="ARBA" id="ARBA00022695"/>
    </source>
</evidence>
<evidence type="ECO:0000313" key="10">
    <source>
        <dbReference type="Proteomes" id="UP000248961"/>
    </source>
</evidence>
<dbReference type="GO" id="GO:0003887">
    <property type="term" value="F:DNA-directed DNA polymerase activity"/>
    <property type="evidence" value="ECO:0007669"/>
    <property type="project" value="InterPro"/>
</dbReference>
<gene>
    <name evidence="9" type="ORF">BO97DRAFT_338874</name>
</gene>
<keyword evidence="6" id="KW-0539">Nucleus</keyword>
<dbReference type="InterPro" id="IPR027421">
    <property type="entry name" value="DNA_pol_lamdba_lyase_dom_sf"/>
</dbReference>
<dbReference type="InterPro" id="IPR002054">
    <property type="entry name" value="DNA-dir_DNA_pol_X"/>
</dbReference>
<dbReference type="InterPro" id="IPR010996">
    <property type="entry name" value="HHH_MUS81"/>
</dbReference>
<feature type="compositionally biased region" description="Polar residues" evidence="7">
    <location>
        <begin position="267"/>
        <end position="278"/>
    </location>
</feature>
<accession>A0A395I5F6</accession>
<dbReference type="OrthoDB" id="205514at2759"/>
<dbReference type="FunFam" id="1.10.150.20:FF:000010">
    <property type="entry name" value="DNA polymerase lambda"/>
    <property type="match status" value="1"/>
</dbReference>
<dbReference type="PROSITE" id="PS50172">
    <property type="entry name" value="BRCT"/>
    <property type="match status" value="1"/>
</dbReference>
<dbReference type="PANTHER" id="PTHR11276">
    <property type="entry name" value="DNA POLYMERASE TYPE-X FAMILY MEMBER"/>
    <property type="match status" value="1"/>
</dbReference>
<dbReference type="STRING" id="1450537.A0A395I5F6"/>
<name>A0A395I5F6_ASPHC</name>
<keyword evidence="4" id="KW-0548">Nucleotidyltransferase</keyword>
<feature type="region of interest" description="Disordered" evidence="7">
    <location>
        <begin position="185"/>
        <end position="286"/>
    </location>
</feature>
<dbReference type="GO" id="GO:0046872">
    <property type="term" value="F:metal ion binding"/>
    <property type="evidence" value="ECO:0007669"/>
    <property type="project" value="UniProtKB-KW"/>
</dbReference>
<evidence type="ECO:0000256" key="5">
    <source>
        <dbReference type="ARBA" id="ARBA00022723"/>
    </source>
</evidence>
<feature type="compositionally biased region" description="Polar residues" evidence="7">
    <location>
        <begin position="1"/>
        <end position="12"/>
    </location>
</feature>
<dbReference type="PANTHER" id="PTHR11276:SF29">
    <property type="entry name" value="DNA POLYMERASE TYPE-X FAMILY PROTEIN POL4"/>
    <property type="match status" value="1"/>
</dbReference>
<keyword evidence="5" id="KW-0479">Metal-binding</keyword>
<dbReference type="FunFam" id="3.30.210.10:FF:000005">
    <property type="entry name" value="DNA polymerase IV"/>
    <property type="match status" value="1"/>
</dbReference>
<evidence type="ECO:0000256" key="2">
    <source>
        <dbReference type="ARBA" id="ARBA00008323"/>
    </source>
</evidence>
<dbReference type="Gene3D" id="1.10.150.110">
    <property type="entry name" value="DNA polymerase beta, N-terminal domain-like"/>
    <property type="match status" value="1"/>
</dbReference>
<dbReference type="GO" id="GO:0006303">
    <property type="term" value="P:double-strand break repair via nonhomologous end joining"/>
    <property type="evidence" value="ECO:0007669"/>
    <property type="project" value="TreeGrafter"/>
</dbReference>